<dbReference type="InterPro" id="IPR003439">
    <property type="entry name" value="ABC_transporter-like_ATP-bd"/>
</dbReference>
<evidence type="ECO:0000313" key="8">
    <source>
        <dbReference type="Proteomes" id="UP000658656"/>
    </source>
</evidence>
<keyword evidence="4 7" id="KW-0067">ATP-binding</keyword>
<dbReference type="Proteomes" id="UP000658656">
    <property type="component" value="Unassembled WGS sequence"/>
</dbReference>
<dbReference type="GO" id="GO:0005524">
    <property type="term" value="F:ATP binding"/>
    <property type="evidence" value="ECO:0007669"/>
    <property type="project" value="UniProtKB-KW"/>
</dbReference>
<dbReference type="InterPro" id="IPR027417">
    <property type="entry name" value="P-loop_NTPase"/>
</dbReference>
<dbReference type="PANTHER" id="PTHR43820:SF3">
    <property type="entry name" value="BRANCHED-CHAIN AMINO ACID TRANSPORT SYSTEM,ATP-BINDING PROTEIN"/>
    <property type="match status" value="1"/>
</dbReference>
<reference evidence="7" key="2">
    <citation type="submission" date="2020-09" db="EMBL/GenBank/DDBJ databases">
        <authorList>
            <person name="Sun Q."/>
            <person name="Zhou Y."/>
        </authorList>
    </citation>
    <scope>NUCLEOTIDE SEQUENCE</scope>
    <source>
        <strain evidence="7">CGMCC 4.7679</strain>
    </source>
</reference>
<keyword evidence="2" id="KW-0813">Transport</keyword>
<protein>
    <submittedName>
        <fullName evidence="7">ABC transporter ATP-binding protein</fullName>
    </submittedName>
</protein>
<evidence type="ECO:0000256" key="1">
    <source>
        <dbReference type="ARBA" id="ARBA00005417"/>
    </source>
</evidence>
<dbReference type="InterPro" id="IPR052156">
    <property type="entry name" value="BCAA_Transport_ATP-bd_LivF"/>
</dbReference>
<dbReference type="SUPFAM" id="SSF52540">
    <property type="entry name" value="P-loop containing nucleoside triphosphate hydrolases"/>
    <property type="match status" value="1"/>
</dbReference>
<evidence type="ECO:0000259" key="6">
    <source>
        <dbReference type="PROSITE" id="PS50893"/>
    </source>
</evidence>
<dbReference type="GO" id="GO:0016887">
    <property type="term" value="F:ATP hydrolysis activity"/>
    <property type="evidence" value="ECO:0007669"/>
    <property type="project" value="InterPro"/>
</dbReference>
<dbReference type="PROSITE" id="PS50893">
    <property type="entry name" value="ABC_TRANSPORTER_2"/>
    <property type="match status" value="1"/>
</dbReference>
<dbReference type="InterPro" id="IPR017871">
    <property type="entry name" value="ABC_transporter-like_CS"/>
</dbReference>
<proteinExistence type="inferred from homology"/>
<comment type="caution">
    <text evidence="7">The sequence shown here is derived from an EMBL/GenBank/DDBJ whole genome shotgun (WGS) entry which is preliminary data.</text>
</comment>
<name>A0A8H9ITZ3_9PSEU</name>
<dbReference type="PROSITE" id="PS00211">
    <property type="entry name" value="ABC_TRANSPORTER_1"/>
    <property type="match status" value="1"/>
</dbReference>
<accession>A0A8H9ITZ3</accession>
<organism evidence="7 8">
    <name type="scientific">Amycolatopsis bartoniae</name>
    <dbReference type="NCBI Taxonomy" id="941986"/>
    <lineage>
        <taxon>Bacteria</taxon>
        <taxon>Bacillati</taxon>
        <taxon>Actinomycetota</taxon>
        <taxon>Actinomycetes</taxon>
        <taxon>Pseudonocardiales</taxon>
        <taxon>Pseudonocardiaceae</taxon>
        <taxon>Amycolatopsis</taxon>
    </lineage>
</organism>
<dbReference type="AlphaFoldDB" id="A0A8H9ITZ3"/>
<dbReference type="Gene3D" id="3.40.50.300">
    <property type="entry name" value="P-loop containing nucleotide triphosphate hydrolases"/>
    <property type="match status" value="1"/>
</dbReference>
<evidence type="ECO:0000313" key="7">
    <source>
        <dbReference type="EMBL" id="GHF41959.1"/>
    </source>
</evidence>
<keyword evidence="5" id="KW-0029">Amino-acid transport</keyword>
<sequence length="237" mass="25415">MSGDLVVDDLSVHYGGVRAVDSVGFSVGAGRRVGIIGANGAGKTSTLKALMGLVPRSVGGLRLGSVDLTKVKPKDVVRHGIGYVPEGRHVFAGLTVEKNLLLGAYLRSWKGKTQQTLREVYDMFPVLGDMRHRLAGALSGGQQQMLAIGRALMSEPRLVLLDEPSMGLSPRLVEEVLSILQRLSEAGLGLLLVEQNAKLTFEATERCLVMENGRVVMAGESAQLSRDPLVRQVYLGL</sequence>
<dbReference type="GO" id="GO:0015807">
    <property type="term" value="P:L-amino acid transport"/>
    <property type="evidence" value="ECO:0007669"/>
    <property type="project" value="TreeGrafter"/>
</dbReference>
<keyword evidence="3" id="KW-0547">Nucleotide-binding</keyword>
<keyword evidence="8" id="KW-1185">Reference proteome</keyword>
<feature type="domain" description="ABC transporter" evidence="6">
    <location>
        <begin position="5"/>
        <end position="237"/>
    </location>
</feature>
<gene>
    <name evidence="7" type="ORF">GCM10017566_14350</name>
</gene>
<dbReference type="InterPro" id="IPR003593">
    <property type="entry name" value="AAA+_ATPase"/>
</dbReference>
<dbReference type="GO" id="GO:0015658">
    <property type="term" value="F:branched-chain amino acid transmembrane transporter activity"/>
    <property type="evidence" value="ECO:0007669"/>
    <property type="project" value="TreeGrafter"/>
</dbReference>
<dbReference type="PANTHER" id="PTHR43820">
    <property type="entry name" value="HIGH-AFFINITY BRANCHED-CHAIN AMINO ACID TRANSPORT ATP-BINDING PROTEIN LIVF"/>
    <property type="match status" value="1"/>
</dbReference>
<comment type="similarity">
    <text evidence="1">Belongs to the ABC transporter superfamily.</text>
</comment>
<dbReference type="CDD" id="cd03224">
    <property type="entry name" value="ABC_TM1139_LivF_branched"/>
    <property type="match status" value="1"/>
</dbReference>
<dbReference type="RefSeq" id="WP_145934601.1">
    <property type="nucleotide sequence ID" value="NZ_BNAV01000001.1"/>
</dbReference>
<evidence type="ECO:0000256" key="3">
    <source>
        <dbReference type="ARBA" id="ARBA00022741"/>
    </source>
</evidence>
<evidence type="ECO:0000256" key="2">
    <source>
        <dbReference type="ARBA" id="ARBA00022448"/>
    </source>
</evidence>
<evidence type="ECO:0000256" key="4">
    <source>
        <dbReference type="ARBA" id="ARBA00022840"/>
    </source>
</evidence>
<dbReference type="Pfam" id="PF00005">
    <property type="entry name" value="ABC_tran"/>
    <property type="match status" value="1"/>
</dbReference>
<dbReference type="SMART" id="SM00382">
    <property type="entry name" value="AAA"/>
    <property type="match status" value="1"/>
</dbReference>
<dbReference type="OrthoDB" id="9776369at2"/>
<evidence type="ECO:0000256" key="5">
    <source>
        <dbReference type="ARBA" id="ARBA00022970"/>
    </source>
</evidence>
<reference evidence="7" key="1">
    <citation type="journal article" date="2014" name="Int. J. Syst. Evol. Microbiol.">
        <title>Complete genome sequence of Corynebacterium casei LMG S-19264T (=DSM 44701T), isolated from a smear-ripened cheese.</title>
        <authorList>
            <consortium name="US DOE Joint Genome Institute (JGI-PGF)"/>
            <person name="Walter F."/>
            <person name="Albersmeier A."/>
            <person name="Kalinowski J."/>
            <person name="Ruckert C."/>
        </authorList>
    </citation>
    <scope>NUCLEOTIDE SEQUENCE</scope>
    <source>
        <strain evidence="7">CGMCC 4.7679</strain>
    </source>
</reference>
<dbReference type="EMBL" id="BNAV01000001">
    <property type="protein sequence ID" value="GHF41959.1"/>
    <property type="molecule type" value="Genomic_DNA"/>
</dbReference>